<sequence length="384" mass="43402">MRRVAVQPELLLWACQRAGLETRRLVTRFPRLPKWLEGKDRPTFKQLDAFAKATHTPFGYFFLPEPPEERLPIPNLRTLKHRPDRPSADLLDTLHAMQRRQRWLSDERREKGAEPLDFVGTAQIDSDPGAIGQEMRRTVGLGDQWAAEVRTWEAAVGKLRGRIENLGVLAVINGVVGNNTHRRLDVKEFRGFALVDPYAPLIFVNGADAKSAQMFTLAHELAHLWLGKAGEGLSGFDHILPGDDRIEKFCDQAAAEFLVPAQELRKRWLQVKSAPDRFEQLARIFKVSPIVAGRRALDLKLIDHQSFFAFYDAYIGLERGRYRAAGGGGDFYSTQNARVGENFARQVLYAALEGRLSFKEAYDLTGLHGGAFQEYARRLGIELP</sequence>
<evidence type="ECO:0000313" key="2">
    <source>
        <dbReference type="EMBL" id="HFK96381.1"/>
    </source>
</evidence>
<gene>
    <name evidence="2" type="ORF">ENS06_03525</name>
</gene>
<proteinExistence type="predicted"/>
<dbReference type="EMBL" id="DSTK01000012">
    <property type="protein sequence ID" value="HFK96381.1"/>
    <property type="molecule type" value="Genomic_DNA"/>
</dbReference>
<accession>A0A832ECN3</accession>
<feature type="domain" description="IrrE N-terminal-like" evidence="1">
    <location>
        <begin position="188"/>
        <end position="296"/>
    </location>
</feature>
<name>A0A832ECN3_9BACT</name>
<dbReference type="Gene3D" id="1.10.10.2910">
    <property type="match status" value="1"/>
</dbReference>
<comment type="caution">
    <text evidence="2">The sequence shown here is derived from an EMBL/GenBank/DDBJ whole genome shotgun (WGS) entry which is preliminary data.</text>
</comment>
<evidence type="ECO:0000259" key="1">
    <source>
        <dbReference type="Pfam" id="PF06114"/>
    </source>
</evidence>
<dbReference type="PANTHER" id="PTHR43236:SF2">
    <property type="entry name" value="BLL0069 PROTEIN"/>
    <property type="match status" value="1"/>
</dbReference>
<dbReference type="AlphaFoldDB" id="A0A832ECN3"/>
<organism evidence="2">
    <name type="scientific">Desulfacinum infernum</name>
    <dbReference type="NCBI Taxonomy" id="35837"/>
    <lineage>
        <taxon>Bacteria</taxon>
        <taxon>Pseudomonadati</taxon>
        <taxon>Thermodesulfobacteriota</taxon>
        <taxon>Syntrophobacteria</taxon>
        <taxon>Syntrophobacterales</taxon>
        <taxon>Syntrophobacteraceae</taxon>
        <taxon>Desulfacinum</taxon>
    </lineage>
</organism>
<dbReference type="InterPro" id="IPR010359">
    <property type="entry name" value="IrrE_HExxH"/>
</dbReference>
<protein>
    <submittedName>
        <fullName evidence="2">ImmA/IrrE family metallo-endopeptidase</fullName>
    </submittedName>
</protein>
<dbReference type="InterPro" id="IPR052345">
    <property type="entry name" value="Rad_response_metalloprotease"/>
</dbReference>
<dbReference type="PANTHER" id="PTHR43236">
    <property type="entry name" value="ANTITOXIN HIGA1"/>
    <property type="match status" value="1"/>
</dbReference>
<reference evidence="2" key="1">
    <citation type="journal article" date="2020" name="mSystems">
        <title>Genome- and Community-Level Interaction Insights into Carbon Utilization and Element Cycling Functions of Hydrothermarchaeota in Hydrothermal Sediment.</title>
        <authorList>
            <person name="Zhou Z."/>
            <person name="Liu Y."/>
            <person name="Xu W."/>
            <person name="Pan J."/>
            <person name="Luo Z.H."/>
            <person name="Li M."/>
        </authorList>
    </citation>
    <scope>NUCLEOTIDE SEQUENCE [LARGE SCALE GENOMIC DNA]</scope>
    <source>
        <strain evidence="2">SpSt-456</strain>
    </source>
</reference>
<dbReference type="Pfam" id="PF06114">
    <property type="entry name" value="Peptidase_M78"/>
    <property type="match status" value="1"/>
</dbReference>